<feature type="compositionally biased region" description="Low complexity" evidence="1">
    <location>
        <begin position="99"/>
        <end position="108"/>
    </location>
</feature>
<feature type="region of interest" description="Disordered" evidence="1">
    <location>
        <begin position="1"/>
        <end position="133"/>
    </location>
</feature>
<evidence type="ECO:0000256" key="1">
    <source>
        <dbReference type="SAM" id="MobiDB-lite"/>
    </source>
</evidence>
<protein>
    <submittedName>
        <fullName evidence="2">Uncharacterized protein</fullName>
    </submittedName>
</protein>
<gene>
    <name evidence="2" type="ORF">P7K49_037899</name>
</gene>
<sequence length="133" mass="13972">MGLSIRKQPGPPSQKTPCKTQKKLVTKARGNSPGNLLVASNPAMANGQGSEPGAYTGQKNAPFPQANKEDEAGTGERSKSKQPAPGHLGDGRDRRRWLRQAGAPPAAELDPEDPGRTRARTAGTVPGGRNSLR</sequence>
<dbReference type="Proteomes" id="UP001266305">
    <property type="component" value="Unassembled WGS sequence"/>
</dbReference>
<organism evidence="2 3">
    <name type="scientific">Saguinus oedipus</name>
    <name type="common">Cotton-top tamarin</name>
    <name type="synonym">Oedipomidas oedipus</name>
    <dbReference type="NCBI Taxonomy" id="9490"/>
    <lineage>
        <taxon>Eukaryota</taxon>
        <taxon>Metazoa</taxon>
        <taxon>Chordata</taxon>
        <taxon>Craniata</taxon>
        <taxon>Vertebrata</taxon>
        <taxon>Euteleostomi</taxon>
        <taxon>Mammalia</taxon>
        <taxon>Eutheria</taxon>
        <taxon>Euarchontoglires</taxon>
        <taxon>Primates</taxon>
        <taxon>Haplorrhini</taxon>
        <taxon>Platyrrhini</taxon>
        <taxon>Cebidae</taxon>
        <taxon>Callitrichinae</taxon>
        <taxon>Saguinus</taxon>
    </lineage>
</organism>
<name>A0ABQ9TJH1_SAGOE</name>
<accession>A0ABQ9TJH1</accession>
<keyword evidence="3" id="KW-1185">Reference proteome</keyword>
<evidence type="ECO:0000313" key="3">
    <source>
        <dbReference type="Proteomes" id="UP001266305"/>
    </source>
</evidence>
<proteinExistence type="predicted"/>
<feature type="compositionally biased region" description="Basic and acidic residues" evidence="1">
    <location>
        <begin position="67"/>
        <end position="79"/>
    </location>
</feature>
<comment type="caution">
    <text evidence="2">The sequence shown here is derived from an EMBL/GenBank/DDBJ whole genome shotgun (WGS) entry which is preliminary data.</text>
</comment>
<reference evidence="2 3" key="1">
    <citation type="submission" date="2023-05" db="EMBL/GenBank/DDBJ databases">
        <title>B98-5 Cell Line De Novo Hybrid Assembly: An Optical Mapping Approach.</title>
        <authorList>
            <person name="Kananen K."/>
            <person name="Auerbach J.A."/>
            <person name="Kautto E."/>
            <person name="Blachly J.S."/>
        </authorList>
    </citation>
    <scope>NUCLEOTIDE SEQUENCE [LARGE SCALE GENOMIC DNA]</scope>
    <source>
        <strain evidence="2">B95-8</strain>
        <tissue evidence="2">Cell line</tissue>
    </source>
</reference>
<evidence type="ECO:0000313" key="2">
    <source>
        <dbReference type="EMBL" id="KAK2084866.1"/>
    </source>
</evidence>
<dbReference type="EMBL" id="JASSZA010000022">
    <property type="protein sequence ID" value="KAK2084866.1"/>
    <property type="molecule type" value="Genomic_DNA"/>
</dbReference>